<dbReference type="RefSeq" id="WP_231002547.1">
    <property type="nucleotide sequence ID" value="NZ_JAJNEC010000003.1"/>
</dbReference>
<feature type="signal peptide" evidence="2">
    <location>
        <begin position="1"/>
        <end position="22"/>
    </location>
</feature>
<comment type="caution">
    <text evidence="3">The sequence shown here is derived from an EMBL/GenBank/DDBJ whole genome shotgun (WGS) entry which is preliminary data.</text>
</comment>
<proteinExistence type="predicted"/>
<dbReference type="Proteomes" id="UP001199816">
    <property type="component" value="Unassembled WGS sequence"/>
</dbReference>
<protein>
    <submittedName>
        <fullName evidence="3">Uncharacterized protein</fullName>
    </submittedName>
</protein>
<accession>A0ABS8PKL7</accession>
<feature type="chain" id="PRO_5046033587" evidence="2">
    <location>
        <begin position="23"/>
        <end position="156"/>
    </location>
</feature>
<gene>
    <name evidence="3" type="ORF">LQ567_02640</name>
</gene>
<dbReference type="EMBL" id="JAJNEC010000003">
    <property type="protein sequence ID" value="MCD2421642.1"/>
    <property type="molecule type" value="Genomic_DNA"/>
</dbReference>
<sequence length="156" mass="18919">MKKLFIVMMLVSGMAAVQSANAQVNINVNIGNQPQWGPHGYNQVRYYYLPEINAYYDVYNRTYIYQDRRSWVTVRQLPRQFANINLYNTYKVVINTPNPWRDNIAHRNRYDRYRYDHTQVSIRDYAYRSNKRDKGTYDRVNRNKDYAHDRGGNRRY</sequence>
<keyword evidence="2" id="KW-0732">Signal</keyword>
<evidence type="ECO:0000256" key="2">
    <source>
        <dbReference type="SAM" id="SignalP"/>
    </source>
</evidence>
<organism evidence="3 4">
    <name type="scientific">Niabella pedocola</name>
    <dbReference type="NCBI Taxonomy" id="1752077"/>
    <lineage>
        <taxon>Bacteria</taxon>
        <taxon>Pseudomonadati</taxon>
        <taxon>Bacteroidota</taxon>
        <taxon>Chitinophagia</taxon>
        <taxon>Chitinophagales</taxon>
        <taxon>Chitinophagaceae</taxon>
        <taxon>Niabella</taxon>
    </lineage>
</organism>
<name>A0ABS8PKL7_9BACT</name>
<reference evidence="3 4" key="1">
    <citation type="submission" date="2021-11" db="EMBL/GenBank/DDBJ databases">
        <title>Genomic of Niabella pedocola.</title>
        <authorList>
            <person name="Wu T."/>
        </authorList>
    </citation>
    <scope>NUCLEOTIDE SEQUENCE [LARGE SCALE GENOMIC DNA]</scope>
    <source>
        <strain evidence="3 4">JCM 31011</strain>
    </source>
</reference>
<keyword evidence="4" id="KW-1185">Reference proteome</keyword>
<evidence type="ECO:0000313" key="3">
    <source>
        <dbReference type="EMBL" id="MCD2421642.1"/>
    </source>
</evidence>
<evidence type="ECO:0000256" key="1">
    <source>
        <dbReference type="SAM" id="MobiDB-lite"/>
    </source>
</evidence>
<evidence type="ECO:0000313" key="4">
    <source>
        <dbReference type="Proteomes" id="UP001199816"/>
    </source>
</evidence>
<feature type="region of interest" description="Disordered" evidence="1">
    <location>
        <begin position="133"/>
        <end position="156"/>
    </location>
</feature>